<dbReference type="Proteomes" id="UP000017836">
    <property type="component" value="Unassembled WGS sequence"/>
</dbReference>
<dbReference type="Gramene" id="ERM99783">
    <property type="protein sequence ID" value="ERM99783"/>
    <property type="gene ID" value="AMTR_s00099p00150650"/>
</dbReference>
<evidence type="ECO:0000313" key="2">
    <source>
        <dbReference type="Proteomes" id="UP000017836"/>
    </source>
</evidence>
<dbReference type="AlphaFoldDB" id="W1NWT3"/>
<gene>
    <name evidence="1" type="ORF">AMTR_s00099p00150650</name>
</gene>
<accession>W1NWT3</accession>
<organism evidence="1 2">
    <name type="scientific">Amborella trichopoda</name>
    <dbReference type="NCBI Taxonomy" id="13333"/>
    <lineage>
        <taxon>Eukaryota</taxon>
        <taxon>Viridiplantae</taxon>
        <taxon>Streptophyta</taxon>
        <taxon>Embryophyta</taxon>
        <taxon>Tracheophyta</taxon>
        <taxon>Spermatophyta</taxon>
        <taxon>Magnoliopsida</taxon>
        <taxon>Amborellales</taxon>
        <taxon>Amborellaceae</taxon>
        <taxon>Amborella</taxon>
    </lineage>
</organism>
<dbReference type="HOGENOM" id="CLU_2561360_0_0_1"/>
<proteinExistence type="predicted"/>
<keyword evidence="2" id="KW-1185">Reference proteome</keyword>
<protein>
    <submittedName>
        <fullName evidence="1">Uncharacterized protein</fullName>
    </submittedName>
</protein>
<name>W1NWT3_AMBTC</name>
<sequence>MPMKAGIMRLGYKSLCASKGIVLWHQGHKGFGNNCEAWFIFRIVIAGDWVGSTRRPAESRSGVWTLKVESISQIEIQPGELA</sequence>
<reference evidence="2" key="1">
    <citation type="journal article" date="2013" name="Science">
        <title>The Amborella genome and the evolution of flowering plants.</title>
        <authorList>
            <consortium name="Amborella Genome Project"/>
        </authorList>
    </citation>
    <scope>NUCLEOTIDE SEQUENCE [LARGE SCALE GENOMIC DNA]</scope>
</reference>
<dbReference type="EMBL" id="KI394994">
    <property type="protein sequence ID" value="ERM99783.1"/>
    <property type="molecule type" value="Genomic_DNA"/>
</dbReference>
<evidence type="ECO:0000313" key="1">
    <source>
        <dbReference type="EMBL" id="ERM99783.1"/>
    </source>
</evidence>